<dbReference type="EMBL" id="GBRH01262171">
    <property type="protein sequence ID" value="JAD35724.1"/>
    <property type="molecule type" value="Transcribed_RNA"/>
</dbReference>
<organism evidence="1">
    <name type="scientific">Arundo donax</name>
    <name type="common">Giant reed</name>
    <name type="synonym">Donax arundinaceus</name>
    <dbReference type="NCBI Taxonomy" id="35708"/>
    <lineage>
        <taxon>Eukaryota</taxon>
        <taxon>Viridiplantae</taxon>
        <taxon>Streptophyta</taxon>
        <taxon>Embryophyta</taxon>
        <taxon>Tracheophyta</taxon>
        <taxon>Spermatophyta</taxon>
        <taxon>Magnoliopsida</taxon>
        <taxon>Liliopsida</taxon>
        <taxon>Poales</taxon>
        <taxon>Poaceae</taxon>
        <taxon>PACMAD clade</taxon>
        <taxon>Arundinoideae</taxon>
        <taxon>Arundineae</taxon>
        <taxon>Arundo</taxon>
    </lineage>
</organism>
<name>A0A0A8Z8I4_ARUDO</name>
<evidence type="ECO:0000313" key="1">
    <source>
        <dbReference type="EMBL" id="JAD35724.1"/>
    </source>
</evidence>
<reference evidence="1" key="2">
    <citation type="journal article" date="2015" name="Data Brief">
        <title>Shoot transcriptome of the giant reed, Arundo donax.</title>
        <authorList>
            <person name="Barrero R.A."/>
            <person name="Guerrero F.D."/>
            <person name="Moolhuijzen P."/>
            <person name="Goolsby J.A."/>
            <person name="Tidwell J."/>
            <person name="Bellgard S.E."/>
            <person name="Bellgard M.I."/>
        </authorList>
    </citation>
    <scope>NUCLEOTIDE SEQUENCE</scope>
    <source>
        <tissue evidence="1">Shoot tissue taken approximately 20 cm above the soil surface</tissue>
    </source>
</reference>
<proteinExistence type="predicted"/>
<sequence>MEMQVHHSLQTCRNRAHSRGCTKGQVLCWQTCLGS</sequence>
<accession>A0A0A8Z8I4</accession>
<protein>
    <submittedName>
        <fullName evidence="1">Uncharacterized protein</fullName>
    </submittedName>
</protein>
<reference evidence="1" key="1">
    <citation type="submission" date="2014-09" db="EMBL/GenBank/DDBJ databases">
        <authorList>
            <person name="Magalhaes I.L.F."/>
            <person name="Oliveira U."/>
            <person name="Santos F.R."/>
            <person name="Vidigal T.H.D.A."/>
            <person name="Brescovit A.D."/>
            <person name="Santos A.J."/>
        </authorList>
    </citation>
    <scope>NUCLEOTIDE SEQUENCE</scope>
    <source>
        <tissue evidence="1">Shoot tissue taken approximately 20 cm above the soil surface</tissue>
    </source>
</reference>
<dbReference type="AlphaFoldDB" id="A0A0A8Z8I4"/>